<evidence type="ECO:0000313" key="2">
    <source>
        <dbReference type="EMBL" id="CAB4778413.1"/>
    </source>
</evidence>
<proteinExistence type="predicted"/>
<dbReference type="Pfam" id="PF10648">
    <property type="entry name" value="Gmad2"/>
    <property type="match status" value="1"/>
</dbReference>
<dbReference type="AlphaFoldDB" id="A0A6J6W5N0"/>
<feature type="domain" description="Bacterial spore germination immunoglobulin-like" evidence="1">
    <location>
        <begin position="129"/>
        <end position="214"/>
    </location>
</feature>
<dbReference type="InterPro" id="IPR018911">
    <property type="entry name" value="Gmad2_Ig-like_dom"/>
</dbReference>
<organism evidence="2">
    <name type="scientific">freshwater metagenome</name>
    <dbReference type="NCBI Taxonomy" id="449393"/>
    <lineage>
        <taxon>unclassified sequences</taxon>
        <taxon>metagenomes</taxon>
        <taxon>ecological metagenomes</taxon>
    </lineage>
</organism>
<reference evidence="2" key="1">
    <citation type="submission" date="2020-05" db="EMBL/GenBank/DDBJ databases">
        <authorList>
            <person name="Chiriac C."/>
            <person name="Salcher M."/>
            <person name="Ghai R."/>
            <person name="Kavagutti S V."/>
        </authorList>
    </citation>
    <scope>NUCLEOTIDE SEQUENCE</scope>
</reference>
<protein>
    <submittedName>
        <fullName evidence="2">Unannotated protein</fullName>
    </submittedName>
</protein>
<accession>A0A6J6W5N0</accession>
<sequence>MTKRFTLFLLALAVASGLVFSLGYISRSVPPTTSAAVTTTTSEETQPATAMWPFARTPLRFSDPVTAASSFAVSYLGFSAPVVGQFQQGDSRSGEVPVRSSTTGAITTVLVRQLTDDDSWWVLGAATANIQITTPSLLTNLKSPATLRGVSTAFEAQVNVELRADQSLAAIGTSNVMGGSMGQLASFEGQISFTRTTARYGTLLMRTYSAKDGSVLEASALRIMYAK</sequence>
<name>A0A6J6W5N0_9ZZZZ</name>
<gene>
    <name evidence="2" type="ORF">UFOPK2958_00355</name>
</gene>
<dbReference type="EMBL" id="CAFAAB010000025">
    <property type="protein sequence ID" value="CAB4778413.1"/>
    <property type="molecule type" value="Genomic_DNA"/>
</dbReference>
<evidence type="ECO:0000259" key="1">
    <source>
        <dbReference type="Pfam" id="PF10648"/>
    </source>
</evidence>